<accession>A0A2P4Y3H7</accession>
<feature type="non-terminal residue" evidence="3">
    <location>
        <position position="533"/>
    </location>
</feature>
<keyword evidence="4" id="KW-1185">Reference proteome</keyword>
<dbReference type="AlphaFoldDB" id="A0A2P4Y3H7"/>
<proteinExistence type="predicted"/>
<dbReference type="Proteomes" id="UP000237271">
    <property type="component" value="Unassembled WGS sequence"/>
</dbReference>
<evidence type="ECO:0000256" key="1">
    <source>
        <dbReference type="SAM" id="MobiDB-lite"/>
    </source>
</evidence>
<feature type="compositionally biased region" description="Basic residues" evidence="1">
    <location>
        <begin position="230"/>
        <end position="242"/>
    </location>
</feature>
<feature type="region of interest" description="Disordered" evidence="1">
    <location>
        <begin position="339"/>
        <end position="409"/>
    </location>
</feature>
<protein>
    <recommendedName>
        <fullName evidence="2">Retrovirus-related Pol polyprotein from transposon TNT 1-94-like beta-barrel domain-containing protein</fullName>
    </recommendedName>
</protein>
<comment type="caution">
    <text evidence="3">The sequence shown here is derived from an EMBL/GenBank/DDBJ whole genome shotgun (WGS) entry which is preliminary data.</text>
</comment>
<name>A0A2P4Y3H7_9STRA</name>
<evidence type="ECO:0000259" key="2">
    <source>
        <dbReference type="Pfam" id="PF22936"/>
    </source>
</evidence>
<feature type="region of interest" description="Disordered" evidence="1">
    <location>
        <begin position="223"/>
        <end position="243"/>
    </location>
</feature>
<feature type="domain" description="Retrovirus-related Pol polyprotein from transposon TNT 1-94-like beta-barrel" evidence="2">
    <location>
        <begin position="453"/>
        <end position="527"/>
    </location>
</feature>
<evidence type="ECO:0000313" key="3">
    <source>
        <dbReference type="EMBL" id="POM72377.1"/>
    </source>
</evidence>
<dbReference type="InterPro" id="IPR054722">
    <property type="entry name" value="PolX-like_BBD"/>
</dbReference>
<reference evidence="3 4" key="1">
    <citation type="journal article" date="2017" name="Genome Biol. Evol.">
        <title>Phytophthora megakarya and P. palmivora, closely related causal agents of cacao black pod rot, underwent increases in genome sizes and gene numbers by different mechanisms.</title>
        <authorList>
            <person name="Ali S.S."/>
            <person name="Shao J."/>
            <person name="Lary D.J."/>
            <person name="Kronmiller B."/>
            <person name="Shen D."/>
            <person name="Strem M.D."/>
            <person name="Amoako-Attah I."/>
            <person name="Akrofi A.Y."/>
            <person name="Begoude B.A."/>
            <person name="Ten Hoopen G.M."/>
            <person name="Coulibaly K."/>
            <person name="Kebe B.I."/>
            <person name="Melnick R.L."/>
            <person name="Guiltinan M.J."/>
            <person name="Tyler B.M."/>
            <person name="Meinhardt L.W."/>
            <person name="Bailey B.A."/>
        </authorList>
    </citation>
    <scope>NUCLEOTIDE SEQUENCE [LARGE SCALE GENOMIC DNA]</scope>
    <source>
        <strain evidence="4">sbr112.9</strain>
    </source>
</reference>
<feature type="compositionally biased region" description="Basic and acidic residues" evidence="1">
    <location>
        <begin position="383"/>
        <end position="392"/>
    </location>
</feature>
<dbReference type="EMBL" id="NCKW01005863">
    <property type="protein sequence ID" value="POM72377.1"/>
    <property type="molecule type" value="Genomic_DNA"/>
</dbReference>
<dbReference type="Pfam" id="PF22936">
    <property type="entry name" value="Pol_BBD"/>
    <property type="match status" value="1"/>
</dbReference>
<feature type="compositionally biased region" description="Pro residues" evidence="1">
    <location>
        <begin position="342"/>
        <end position="354"/>
    </location>
</feature>
<evidence type="ECO:0000313" key="4">
    <source>
        <dbReference type="Proteomes" id="UP000237271"/>
    </source>
</evidence>
<gene>
    <name evidence="3" type="ORF">PHPALM_10913</name>
</gene>
<organism evidence="3 4">
    <name type="scientific">Phytophthora palmivora</name>
    <dbReference type="NCBI Taxonomy" id="4796"/>
    <lineage>
        <taxon>Eukaryota</taxon>
        <taxon>Sar</taxon>
        <taxon>Stramenopiles</taxon>
        <taxon>Oomycota</taxon>
        <taxon>Peronosporomycetes</taxon>
        <taxon>Peronosporales</taxon>
        <taxon>Peronosporaceae</taxon>
        <taxon>Phytophthora</taxon>
    </lineage>
</organism>
<sequence>MSKPNNNLSALKFSGEQAQFDSWKDRVLVHLRSKSSQRLLAFVDQQESYIMDLLSLTMPASYKLDDKVPQPVHVSWRDIERHYGFNTAAGVVGLLEQFEQAVHADFKSVSHLFARLKALKDQVNRNSGEALQTGVISSNLLMLKVLGVLPNHLWGQAIDFTPTEFTLDRVEAKLCAIFGRKRRDNGLRWWKAPLDRVEAKLCAIFGRKSKGEIMALDGGRPVNHVQAGHAKPKRSALGKRKATAPPGPDIHYNLGATNHNDINNIGPHKKADCLKLKQDQALGVFCRDIYAVGRAGPRKPVHDPVPKMKGKAKKVRREVPIQECLQAAVPVDACRAVQEKAPPSPDGYVSPPPSALELPVTPGRGTAPFDDEDEPMDSVVKAVDVDAKDKSQDGSQQSDGDEAMEEKAVEVNNQGIVATTERFAGMMSELESKVRFLFPFLLDGDSYLTTDSWVLDSGCGHGLTSEMTRFVRKTPNTQYMFTFAQGSKHSNTHIGTIKLYLCGPKGIKPFLFDNIAMVPHATSNILSEFWLRR</sequence>